<feature type="domain" description="PAC" evidence="18">
    <location>
        <begin position="695"/>
        <end position="747"/>
    </location>
</feature>
<comment type="subunit">
    <text evidence="10">At low DSF concentrations, interacts with RpfF.</text>
</comment>
<keyword evidence="21" id="KW-1185">Reference proteome</keyword>
<feature type="domain" description="HAMP" evidence="19">
    <location>
        <begin position="298"/>
        <end position="350"/>
    </location>
</feature>
<feature type="domain" description="PAC" evidence="18">
    <location>
        <begin position="571"/>
        <end position="624"/>
    </location>
</feature>
<dbReference type="SUPFAM" id="SSF47384">
    <property type="entry name" value="Homodimeric domain of signal transducing histidine kinase"/>
    <property type="match status" value="1"/>
</dbReference>
<dbReference type="Pfam" id="PF00512">
    <property type="entry name" value="HisKA"/>
    <property type="match status" value="1"/>
</dbReference>
<organism evidence="20 21">
    <name type="scientific">Litoribrevibacter albus</name>
    <dbReference type="NCBI Taxonomy" id="1473156"/>
    <lineage>
        <taxon>Bacteria</taxon>
        <taxon>Pseudomonadati</taxon>
        <taxon>Pseudomonadota</taxon>
        <taxon>Gammaproteobacteria</taxon>
        <taxon>Oceanospirillales</taxon>
        <taxon>Oceanospirillaceae</taxon>
        <taxon>Litoribrevibacter</taxon>
    </lineage>
</organism>
<evidence type="ECO:0000259" key="19">
    <source>
        <dbReference type="PROSITE" id="PS50885"/>
    </source>
</evidence>
<dbReference type="RefSeq" id="WP_284377353.1">
    <property type="nucleotide sequence ID" value="NZ_BSNM01000002.1"/>
</dbReference>
<evidence type="ECO:0000313" key="20">
    <source>
        <dbReference type="EMBL" id="GLQ29559.1"/>
    </source>
</evidence>
<evidence type="ECO:0000259" key="15">
    <source>
        <dbReference type="PROSITE" id="PS50109"/>
    </source>
</evidence>
<evidence type="ECO:0000256" key="6">
    <source>
        <dbReference type="ARBA" id="ARBA00022741"/>
    </source>
</evidence>
<dbReference type="EC" id="2.7.13.3" evidence="3"/>
<evidence type="ECO:0000256" key="12">
    <source>
        <dbReference type="PROSITE-ProRule" id="PRU00169"/>
    </source>
</evidence>
<evidence type="ECO:0000256" key="10">
    <source>
        <dbReference type="ARBA" id="ARBA00064003"/>
    </source>
</evidence>
<comment type="catalytic activity">
    <reaction evidence="1">
        <text>ATP + protein L-histidine = ADP + protein N-phospho-L-histidine.</text>
        <dbReference type="EC" id="2.7.13.3"/>
    </reaction>
</comment>
<evidence type="ECO:0000256" key="4">
    <source>
        <dbReference type="ARBA" id="ARBA00022553"/>
    </source>
</evidence>
<dbReference type="InterPro" id="IPR003661">
    <property type="entry name" value="HisK_dim/P_dom"/>
</dbReference>
<evidence type="ECO:0000256" key="2">
    <source>
        <dbReference type="ARBA" id="ARBA00004370"/>
    </source>
</evidence>
<keyword evidence="6" id="KW-0547">Nucleotide-binding</keyword>
<dbReference type="Pfam" id="PF08447">
    <property type="entry name" value="PAS_3"/>
    <property type="match status" value="2"/>
</dbReference>
<dbReference type="SUPFAM" id="SSF158472">
    <property type="entry name" value="HAMP domain-like"/>
    <property type="match status" value="1"/>
</dbReference>
<dbReference type="Pfam" id="PF02518">
    <property type="entry name" value="HATPase_c"/>
    <property type="match status" value="1"/>
</dbReference>
<dbReference type="PROSITE" id="PS50109">
    <property type="entry name" value="HIS_KIN"/>
    <property type="match status" value="1"/>
</dbReference>
<evidence type="ECO:0000256" key="9">
    <source>
        <dbReference type="ARBA" id="ARBA00023012"/>
    </source>
</evidence>
<dbReference type="SMART" id="SM00388">
    <property type="entry name" value="HisKA"/>
    <property type="match status" value="1"/>
</dbReference>
<dbReference type="PROSITE" id="PS50112">
    <property type="entry name" value="PAS"/>
    <property type="match status" value="2"/>
</dbReference>
<reference evidence="20" key="1">
    <citation type="journal article" date="2014" name="Int. J. Syst. Evol. Microbiol.">
        <title>Complete genome sequence of Corynebacterium casei LMG S-19264T (=DSM 44701T), isolated from a smear-ripened cheese.</title>
        <authorList>
            <consortium name="US DOE Joint Genome Institute (JGI-PGF)"/>
            <person name="Walter F."/>
            <person name="Albersmeier A."/>
            <person name="Kalinowski J."/>
            <person name="Ruckert C."/>
        </authorList>
    </citation>
    <scope>NUCLEOTIDE SEQUENCE</scope>
    <source>
        <strain evidence="20">NBRC 110071</strain>
    </source>
</reference>
<keyword evidence="14" id="KW-0812">Transmembrane</keyword>
<dbReference type="CDD" id="cd17546">
    <property type="entry name" value="REC_hyHK_CKI1_RcsC-like"/>
    <property type="match status" value="2"/>
</dbReference>
<comment type="caution">
    <text evidence="20">The sequence shown here is derived from an EMBL/GenBank/DDBJ whole genome shotgun (WGS) entry which is preliminary data.</text>
</comment>
<dbReference type="SUPFAM" id="SSF55874">
    <property type="entry name" value="ATPase domain of HSP90 chaperone/DNA topoisomerase II/histidine kinase"/>
    <property type="match status" value="1"/>
</dbReference>
<feature type="modified residue" description="4-aspartylphosphate" evidence="12">
    <location>
        <position position="1369"/>
    </location>
</feature>
<dbReference type="PANTHER" id="PTHR45339">
    <property type="entry name" value="HYBRID SIGNAL TRANSDUCTION HISTIDINE KINASE J"/>
    <property type="match status" value="1"/>
</dbReference>
<dbReference type="PANTHER" id="PTHR45339:SF1">
    <property type="entry name" value="HYBRID SIGNAL TRANSDUCTION HISTIDINE KINASE J"/>
    <property type="match status" value="1"/>
</dbReference>
<evidence type="ECO:0000259" key="17">
    <source>
        <dbReference type="PROSITE" id="PS50112"/>
    </source>
</evidence>
<feature type="domain" description="Response regulatory" evidence="16">
    <location>
        <begin position="1316"/>
        <end position="1439"/>
    </location>
</feature>
<keyword evidence="14" id="KW-1133">Transmembrane helix</keyword>
<dbReference type="PROSITE" id="PS50110">
    <property type="entry name" value="RESPONSE_REGULATORY"/>
    <property type="match status" value="2"/>
</dbReference>
<accession>A0AA37S701</accession>
<feature type="domain" description="Response regulatory" evidence="16">
    <location>
        <begin position="1130"/>
        <end position="1253"/>
    </location>
</feature>
<feature type="domain" description="PAS" evidence="17">
    <location>
        <begin position="366"/>
        <end position="436"/>
    </location>
</feature>
<dbReference type="GO" id="GO:0005524">
    <property type="term" value="F:ATP binding"/>
    <property type="evidence" value="ECO:0007669"/>
    <property type="project" value="UniProtKB-KW"/>
</dbReference>
<keyword evidence="4 12" id="KW-0597">Phosphoprotein</keyword>
<dbReference type="SUPFAM" id="SSF52172">
    <property type="entry name" value="CheY-like"/>
    <property type="match status" value="2"/>
</dbReference>
<dbReference type="InterPro" id="IPR000014">
    <property type="entry name" value="PAS"/>
</dbReference>
<evidence type="ECO:0000256" key="14">
    <source>
        <dbReference type="SAM" id="Phobius"/>
    </source>
</evidence>
<dbReference type="InterPro" id="IPR036097">
    <property type="entry name" value="HisK_dim/P_sf"/>
</dbReference>
<keyword evidence="8" id="KW-0067">ATP-binding</keyword>
<dbReference type="SMART" id="SM00387">
    <property type="entry name" value="HATPase_c"/>
    <property type="match status" value="1"/>
</dbReference>
<dbReference type="InterPro" id="IPR001789">
    <property type="entry name" value="Sig_transdc_resp-reg_receiver"/>
</dbReference>
<evidence type="ECO:0000259" key="16">
    <source>
        <dbReference type="PROSITE" id="PS50110"/>
    </source>
</evidence>
<dbReference type="SMART" id="SM00086">
    <property type="entry name" value="PAC"/>
    <property type="match status" value="4"/>
</dbReference>
<feature type="coiled-coil region" evidence="13">
    <location>
        <begin position="338"/>
        <end position="365"/>
    </location>
</feature>
<dbReference type="InterPro" id="IPR001610">
    <property type="entry name" value="PAC"/>
</dbReference>
<dbReference type="InterPro" id="IPR003660">
    <property type="entry name" value="HAMP_dom"/>
</dbReference>
<dbReference type="Proteomes" id="UP001161389">
    <property type="component" value="Unassembled WGS sequence"/>
</dbReference>
<dbReference type="InterPro" id="IPR035965">
    <property type="entry name" value="PAS-like_dom_sf"/>
</dbReference>
<dbReference type="EMBL" id="BSNM01000002">
    <property type="protein sequence ID" value="GLQ29559.1"/>
    <property type="molecule type" value="Genomic_DNA"/>
</dbReference>
<dbReference type="CDD" id="cd00082">
    <property type="entry name" value="HisKA"/>
    <property type="match status" value="1"/>
</dbReference>
<dbReference type="Gene3D" id="1.10.287.130">
    <property type="match status" value="1"/>
</dbReference>
<evidence type="ECO:0000259" key="18">
    <source>
        <dbReference type="PROSITE" id="PS50113"/>
    </source>
</evidence>
<dbReference type="SMART" id="SM00448">
    <property type="entry name" value="REC"/>
    <property type="match status" value="2"/>
</dbReference>
<dbReference type="InterPro" id="IPR013767">
    <property type="entry name" value="PAS_fold"/>
</dbReference>
<feature type="transmembrane region" description="Helical" evidence="14">
    <location>
        <begin position="275"/>
        <end position="295"/>
    </location>
</feature>
<evidence type="ECO:0000256" key="8">
    <source>
        <dbReference type="ARBA" id="ARBA00022840"/>
    </source>
</evidence>
<evidence type="ECO:0000256" key="13">
    <source>
        <dbReference type="SAM" id="Coils"/>
    </source>
</evidence>
<dbReference type="InterPro" id="IPR011006">
    <property type="entry name" value="CheY-like_superfamily"/>
</dbReference>
<comment type="subcellular location">
    <subcellularLocation>
        <location evidence="2">Membrane</location>
    </subcellularLocation>
</comment>
<dbReference type="Gene3D" id="3.30.450.20">
    <property type="entry name" value="PAS domain"/>
    <property type="match status" value="4"/>
</dbReference>
<keyword evidence="14" id="KW-0472">Membrane</keyword>
<dbReference type="Pfam" id="PF00672">
    <property type="entry name" value="HAMP"/>
    <property type="match status" value="1"/>
</dbReference>
<dbReference type="PRINTS" id="PR00344">
    <property type="entry name" value="BCTRLSENSOR"/>
</dbReference>
<feature type="coiled-coil region" evidence="13">
    <location>
        <begin position="477"/>
        <end position="504"/>
    </location>
</feature>
<dbReference type="FunFam" id="3.30.565.10:FF:000010">
    <property type="entry name" value="Sensor histidine kinase RcsC"/>
    <property type="match status" value="1"/>
</dbReference>
<dbReference type="GO" id="GO:0006355">
    <property type="term" value="P:regulation of DNA-templated transcription"/>
    <property type="evidence" value="ECO:0007669"/>
    <property type="project" value="InterPro"/>
</dbReference>
<dbReference type="FunFam" id="1.10.287.130:FF:000002">
    <property type="entry name" value="Two-component osmosensing histidine kinase"/>
    <property type="match status" value="1"/>
</dbReference>
<dbReference type="InterPro" id="IPR036890">
    <property type="entry name" value="HATPase_C_sf"/>
</dbReference>
<feature type="domain" description="PAS" evidence="17">
    <location>
        <begin position="621"/>
        <end position="657"/>
    </location>
</feature>
<feature type="domain" description="Histidine kinase" evidence="15">
    <location>
        <begin position="892"/>
        <end position="1113"/>
    </location>
</feature>
<keyword evidence="9" id="KW-0902">Two-component regulatory system</keyword>
<evidence type="ECO:0000256" key="3">
    <source>
        <dbReference type="ARBA" id="ARBA00012438"/>
    </source>
</evidence>
<dbReference type="CDD" id="cd06225">
    <property type="entry name" value="HAMP"/>
    <property type="match status" value="1"/>
</dbReference>
<feature type="transmembrane region" description="Helical" evidence="14">
    <location>
        <begin position="6"/>
        <end position="29"/>
    </location>
</feature>
<keyword evidence="7" id="KW-0418">Kinase</keyword>
<dbReference type="Gene3D" id="3.40.50.2300">
    <property type="match status" value="2"/>
</dbReference>
<feature type="domain" description="PAC" evidence="18">
    <location>
        <begin position="823"/>
        <end position="874"/>
    </location>
</feature>
<reference evidence="20" key="2">
    <citation type="submission" date="2023-01" db="EMBL/GenBank/DDBJ databases">
        <title>Draft genome sequence of Litoribrevibacter albus strain NBRC 110071.</title>
        <authorList>
            <person name="Sun Q."/>
            <person name="Mori K."/>
        </authorList>
    </citation>
    <scope>NUCLEOTIDE SEQUENCE</scope>
    <source>
        <strain evidence="20">NBRC 110071</strain>
    </source>
</reference>
<feature type="domain" description="PAC" evidence="18">
    <location>
        <begin position="443"/>
        <end position="493"/>
    </location>
</feature>
<dbReference type="Gene3D" id="3.30.565.10">
    <property type="entry name" value="Histidine kinase-like ATPase, C-terminal domain"/>
    <property type="match status" value="1"/>
</dbReference>
<dbReference type="SMART" id="SM00304">
    <property type="entry name" value="HAMP"/>
    <property type="match status" value="1"/>
</dbReference>
<dbReference type="InterPro" id="IPR003594">
    <property type="entry name" value="HATPase_dom"/>
</dbReference>
<proteinExistence type="predicted"/>
<evidence type="ECO:0000256" key="1">
    <source>
        <dbReference type="ARBA" id="ARBA00000085"/>
    </source>
</evidence>
<dbReference type="NCBIfam" id="TIGR00229">
    <property type="entry name" value="sensory_box"/>
    <property type="match status" value="3"/>
</dbReference>
<evidence type="ECO:0000256" key="11">
    <source>
        <dbReference type="ARBA" id="ARBA00068150"/>
    </source>
</evidence>
<sequence>MNKLNLGHKLALITTACVFPCVFLASYFINFQTKELLLSETNKFVQVTLQNTYNLVESQLLGVQHSAKIIAAGTAFSEALQRTNYNELTEKLNTVAAAYPELFYLTILDSNKQIVAANSQDFFTNQLTPRGLIGKDMSKEVMAPNFHPQLPSMGTPGEDPYFNILSVYDRRKSQWFSAPILYKGQTLGWVVLAYRFEESISFEIDQVIKRLQTYDYPLVGGHLVNEHSQQFAGEEQEHSSYFTQERNLYLGGEKFVLEFYFDANKLTAPLRNQTIIVMTTVIPLMLILVVGVFWASDRLILSRIRNVHKGAKSFSQGNFHYRISDKGEDEIRSLASTFNEMGDALDKYKENMESLVDERTAEAEESSQFLSSVLNKAAEGIITIDEQGNIQSFNQAAEIIFGYRFDEVQQQNISLLLPTTDSDEQSNGIAKYLHDQRDDFLSSGQELTAVRKSGEVFPIEMSVSEVTSSKGRFFTGLIRDVSEKKRAERQITEAKERLELVVNSTAVGIWDWQIQTGEVQFNRRWAEIIGYELEELEPITIDTWTGLAYPEDLADSERLLNAHWAGETEYYVCEARMKHKAGHWVWVLDTGRVVEWDDQGNPVRMVGTHLDITERKKAENELIRFSRIANQTDNAVIVTDTQGKIQWVNPSFEAFTGHFFNSVKYQSLESLLSQDGADSAVLYEMTQSFERGQAFRLELRNNHTSGAEYWLDLRSTPLTDEYGELQGFVVFGLDITHQKQAEARLAQQQQLLEQMSLQGRIGAWEYDLESGQIYWSNMTKYIHEVQEDFEPKIEDAINFYKEGDSRERIQSAISKAIETGDPWNEECQLVTAQGREIWVQATGRAEIKEGKCLRLFGSFQDIDKRVKVQRELAEAKDLAEQAAIAKSNFLASMSHEIRTPMNGVLGMLSLLAKSPLSSEQLHHVRLAKSSGESLLVLINDILDFSKVEAGKLDLEILEFDLRAMLGDFAESIAQKAQEKGIELILDITEIHYTRVKGDPGRLRQILTNLVGNAVKFTTKGEVLIRAALTDMGDSKLSLDVSITDTGIGIPEDRIKSLFDSFTQVDASTTRKYGGTGLGLAISKQLCELMNGSISVESTPDQGSCFTFNVELATSAETQQVVPAVSIKGREILVVDDNATNREILQKQLELWGANVTVLSDGFEAMQCIDARFNDDEKLNFDVAFVDFHMPILDGAELGRRIRSNPQYDSLQLIMMTAISNRGDAKFFADLGYQAYFPKPTTTSDLFNALSVVLDNGEALHEADPLVTRHYIKELKDKERSDRIILPSLEKTAETLDLSVLPEQEEVSVDLWPDKTRLLLVEDNYINQAVAQGILEGMSLSCDIAGNGVEAIAALHQAPEDAPYTLLLMDCQMPEMDGYQTTQEIRNGAAGERFKDVTIVAMTANAMKGDREKCIDAGMNDYLSKPIEAKLLKQMLHKWLE</sequence>
<dbReference type="InterPro" id="IPR013655">
    <property type="entry name" value="PAS_fold_3"/>
</dbReference>
<feature type="modified residue" description="4-aspartylphosphate" evidence="12">
    <location>
        <position position="1186"/>
    </location>
</feature>
<dbReference type="GO" id="GO:0016020">
    <property type="term" value="C:membrane"/>
    <property type="evidence" value="ECO:0007669"/>
    <property type="project" value="UniProtKB-SubCell"/>
</dbReference>
<dbReference type="InterPro" id="IPR004358">
    <property type="entry name" value="Sig_transdc_His_kin-like_C"/>
</dbReference>
<evidence type="ECO:0000256" key="7">
    <source>
        <dbReference type="ARBA" id="ARBA00022777"/>
    </source>
</evidence>
<keyword evidence="13" id="KW-0175">Coiled coil</keyword>
<dbReference type="SUPFAM" id="SSF55785">
    <property type="entry name" value="PYP-like sensor domain (PAS domain)"/>
    <property type="match status" value="4"/>
</dbReference>
<dbReference type="Gene3D" id="6.10.340.10">
    <property type="match status" value="1"/>
</dbReference>
<dbReference type="CDD" id="cd00130">
    <property type="entry name" value="PAS"/>
    <property type="match status" value="3"/>
</dbReference>
<dbReference type="CDD" id="cd16922">
    <property type="entry name" value="HATPase_EvgS-ArcB-TorS-like"/>
    <property type="match status" value="1"/>
</dbReference>
<dbReference type="Pfam" id="PF00072">
    <property type="entry name" value="Response_reg"/>
    <property type="match status" value="2"/>
</dbReference>
<dbReference type="InterPro" id="IPR005467">
    <property type="entry name" value="His_kinase_dom"/>
</dbReference>
<dbReference type="PROSITE" id="PS50885">
    <property type="entry name" value="HAMP"/>
    <property type="match status" value="1"/>
</dbReference>
<name>A0AA37S701_9GAMM</name>
<protein>
    <recommendedName>
        <fullName evidence="11">Sensory/regulatory protein RpfC</fullName>
        <ecNumber evidence="3">2.7.13.3</ecNumber>
    </recommendedName>
</protein>
<dbReference type="PROSITE" id="PS50113">
    <property type="entry name" value="PAC"/>
    <property type="match status" value="4"/>
</dbReference>
<dbReference type="Pfam" id="PF00989">
    <property type="entry name" value="PAS"/>
    <property type="match status" value="2"/>
</dbReference>
<dbReference type="InterPro" id="IPR000700">
    <property type="entry name" value="PAS-assoc_C"/>
</dbReference>
<evidence type="ECO:0000256" key="5">
    <source>
        <dbReference type="ARBA" id="ARBA00022679"/>
    </source>
</evidence>
<keyword evidence="5" id="KW-0808">Transferase</keyword>
<gene>
    <name evidence="20" type="ORF">GCM10007876_00370</name>
</gene>
<dbReference type="GO" id="GO:0000155">
    <property type="term" value="F:phosphorelay sensor kinase activity"/>
    <property type="evidence" value="ECO:0007669"/>
    <property type="project" value="InterPro"/>
</dbReference>
<dbReference type="SMART" id="SM00091">
    <property type="entry name" value="PAS"/>
    <property type="match status" value="3"/>
</dbReference>
<evidence type="ECO:0000313" key="21">
    <source>
        <dbReference type="Proteomes" id="UP001161389"/>
    </source>
</evidence>